<name>A0A9E7GPM4_9LILI</name>
<protein>
    <submittedName>
        <fullName evidence="1">Uncharacterized protein</fullName>
    </submittedName>
</protein>
<accession>A0A9E7GPM4</accession>
<organism evidence="1 2">
    <name type="scientific">Musa troglodytarum</name>
    <name type="common">fe'i banana</name>
    <dbReference type="NCBI Taxonomy" id="320322"/>
    <lineage>
        <taxon>Eukaryota</taxon>
        <taxon>Viridiplantae</taxon>
        <taxon>Streptophyta</taxon>
        <taxon>Embryophyta</taxon>
        <taxon>Tracheophyta</taxon>
        <taxon>Spermatophyta</taxon>
        <taxon>Magnoliopsida</taxon>
        <taxon>Liliopsida</taxon>
        <taxon>Zingiberales</taxon>
        <taxon>Musaceae</taxon>
        <taxon>Musa</taxon>
    </lineage>
</organism>
<proteinExistence type="predicted"/>
<evidence type="ECO:0000313" key="2">
    <source>
        <dbReference type="Proteomes" id="UP001055439"/>
    </source>
</evidence>
<evidence type="ECO:0000313" key="1">
    <source>
        <dbReference type="EMBL" id="URE18600.1"/>
    </source>
</evidence>
<dbReference type="AlphaFoldDB" id="A0A9E7GPM4"/>
<sequence>MKEIPVPDVLIRERIHSSGKSRQLLEDSLAFAKSPAILSVSILDTLQFWNHNKNQNCLESGLFWFRFQFYFPQNWNRRFWNHDQRAKAYDYGCMHIVKPYYHFF</sequence>
<dbReference type="EMBL" id="CP097509">
    <property type="protein sequence ID" value="URE18600.1"/>
    <property type="molecule type" value="Genomic_DNA"/>
</dbReference>
<dbReference type="Proteomes" id="UP001055439">
    <property type="component" value="Chromosome 7"/>
</dbReference>
<reference evidence="1" key="1">
    <citation type="submission" date="2022-05" db="EMBL/GenBank/DDBJ databases">
        <title>The Musa troglodytarum L. genome provides insights into the mechanism of non-climacteric behaviour and enrichment of carotenoids.</title>
        <authorList>
            <person name="Wang J."/>
        </authorList>
    </citation>
    <scope>NUCLEOTIDE SEQUENCE</scope>
    <source>
        <tissue evidence="1">Leaf</tissue>
    </source>
</reference>
<gene>
    <name evidence="1" type="ORF">MUK42_10355</name>
</gene>
<keyword evidence="2" id="KW-1185">Reference proteome</keyword>